<dbReference type="Pfam" id="PF12770">
    <property type="entry name" value="CHAT"/>
    <property type="match status" value="1"/>
</dbReference>
<organism evidence="2 3">
    <name type="scientific">Phytohabitans houttuyneae</name>
    <dbReference type="NCBI Taxonomy" id="1076126"/>
    <lineage>
        <taxon>Bacteria</taxon>
        <taxon>Bacillati</taxon>
        <taxon>Actinomycetota</taxon>
        <taxon>Actinomycetes</taxon>
        <taxon>Micromonosporales</taxon>
        <taxon>Micromonosporaceae</taxon>
    </lineage>
</organism>
<dbReference type="EMBL" id="BLPF01000003">
    <property type="protein sequence ID" value="GFJ83451.1"/>
    <property type="molecule type" value="Genomic_DNA"/>
</dbReference>
<keyword evidence="3" id="KW-1185">Reference proteome</keyword>
<accession>A0A6V8KLZ6</accession>
<comment type="caution">
    <text evidence="2">The sequence shown here is derived from an EMBL/GenBank/DDBJ whole genome shotgun (WGS) entry which is preliminary data.</text>
</comment>
<reference evidence="2 3" key="2">
    <citation type="submission" date="2020-03" db="EMBL/GenBank/DDBJ databases">
        <authorList>
            <person name="Ichikawa N."/>
            <person name="Kimura A."/>
            <person name="Kitahashi Y."/>
            <person name="Uohara A."/>
        </authorList>
    </citation>
    <scope>NUCLEOTIDE SEQUENCE [LARGE SCALE GENOMIC DNA]</scope>
    <source>
        <strain evidence="2 3">NBRC 108639</strain>
    </source>
</reference>
<protein>
    <recommendedName>
        <fullName evidence="1">CHAT domain-containing protein</fullName>
    </recommendedName>
</protein>
<dbReference type="Proteomes" id="UP000482800">
    <property type="component" value="Unassembled WGS sequence"/>
</dbReference>
<proteinExistence type="predicted"/>
<feature type="domain" description="CHAT" evidence="1">
    <location>
        <begin position="1007"/>
        <end position="1294"/>
    </location>
</feature>
<reference evidence="2 3" key="1">
    <citation type="submission" date="2020-03" db="EMBL/GenBank/DDBJ databases">
        <title>Whole genome shotgun sequence of Phytohabitans houttuyneae NBRC 108639.</title>
        <authorList>
            <person name="Komaki H."/>
            <person name="Tamura T."/>
        </authorList>
    </citation>
    <scope>NUCLEOTIDE SEQUENCE [LARGE SCALE GENOMIC DNA]</scope>
    <source>
        <strain evidence="2 3">NBRC 108639</strain>
    </source>
</reference>
<sequence>MRRRLWRKLLLWLVAVTARRARRHPSELTDAETLEDVENLRTFLTRTRRRRAPELDPAVAETLASFYWSRYLYADPPGTADDLREAVWLWRRAAAVGVPPVLAPLFEIGPGPFPEDAGLLVTCVHDLFDLAAADERDWVALESAVTLARYAMALARSGHEIDRDTRAELARALQTLAWHTSDDDAWDQAVANARRALDRTPRDDPEVLRRVGVLGMALSGVAASRRDERVLREALRLLRPAVRRAAEGDPHRPFVVLSLLDAITVRLGWLEGGDLPVDGPSRLGTLLAMVPEGTPGREDTVADLATALWQRYLYLDGGVDLDVLPYTLSLYAQVYARDPDQVPPNLARVFDPDASLPEPGERSEGDLHTLVTCASDLYSYAEEDEDQRREAIGQAGVLARDALALAAELDTIEPDTRAELARVLLNTFYNGHDTALLEPTRRHARAALAATPPDHEERLARTGVLGGTLAEIADARDDDDALHEALALLRPAVFAAGRDHPGLKPAAAALVRALTLRLSRSSGVTGFAETSRDLRDLMDLLPDDHPDREDLEPVVLATEAHHLIYLGDLSGAASARAALDRAVARLAPGTESHDRFRLASATIAVSLGTMGEMLVPGPELARYREVFDSVTALDPLERATNLEVLCTYLMADADPAIHGPPASDPRLLDECVTLLNDGLATVPKRSAVHRDLRAQLGATLLRRYRATGDRDDLERATTLARDRWRELTGRRANPSEVGTARSELAHAMREQHLVTGTHNTYDEAMTLLRAGIADTEQTAVSRVVEAYAAGDLAVRTGRWRDAADVYASGVGLAARGAWRALRRPDRERQLTFWSGLANEAAATAILAGDPRRAVTMLEHGRAILFHQELDARGNGLRLRAERPDLAGRLDRVEEETERTTDPRRRRDLAVEWRGLLAEIRSQPGFEGFLRPPDAAALLPAEGRTAVLVNPADVGSHALLVSAGGIRVVPLPALTTAAVRERVTAFNQALADLTRPGGRPGAVETVTETLDWLWHTTAEPVLAALGHHETPPEKAEWPRIHWCPTWMLTFLPIHAAAARRPSAPGQSVLDRVVSSYTPSLNTLRDLGTRPQPAPERRSLLLVALPEAPGLPPIPGAHREAASLAGLGLPTAVLTGPDADRAAVSAAMREHAWAHFACHASHDLTDPSRSRLLLHDHAQDPFTVVEISRLRLSQAQFAYLSACDTARGGLRLPDEAIHVGGALQLAGYQHVIATLWAVSDTIAARMTTQVYRAMRTGDGHTLAPDTAALALHAATRALRRRYPHDPTLWAGYVHLGP</sequence>
<evidence type="ECO:0000313" key="3">
    <source>
        <dbReference type="Proteomes" id="UP000482800"/>
    </source>
</evidence>
<dbReference type="RefSeq" id="WP_173065928.1">
    <property type="nucleotide sequence ID" value="NZ_BAABGO010000044.1"/>
</dbReference>
<evidence type="ECO:0000259" key="1">
    <source>
        <dbReference type="Pfam" id="PF12770"/>
    </source>
</evidence>
<evidence type="ECO:0000313" key="2">
    <source>
        <dbReference type="EMBL" id="GFJ83451.1"/>
    </source>
</evidence>
<name>A0A6V8KLZ6_9ACTN</name>
<dbReference type="InterPro" id="IPR024983">
    <property type="entry name" value="CHAT_dom"/>
</dbReference>
<gene>
    <name evidence="2" type="ORF">Phou_076310</name>
</gene>